<dbReference type="PRINTS" id="PR00463">
    <property type="entry name" value="EP450I"/>
</dbReference>
<keyword evidence="6 8" id="KW-0503">Monooxygenase</keyword>
<evidence type="ECO:0000256" key="2">
    <source>
        <dbReference type="ARBA" id="ARBA00022617"/>
    </source>
</evidence>
<dbReference type="EMBL" id="BLKZ01000001">
    <property type="protein sequence ID" value="GFG89818.1"/>
    <property type="molecule type" value="Genomic_DNA"/>
</dbReference>
<name>A0A7I9YMH1_MYCBU</name>
<dbReference type="InterPro" id="IPR036396">
    <property type="entry name" value="Cyt_P450_sf"/>
</dbReference>
<evidence type="ECO:0000256" key="1">
    <source>
        <dbReference type="ARBA" id="ARBA00010617"/>
    </source>
</evidence>
<dbReference type="InterPro" id="IPR017972">
    <property type="entry name" value="Cyt_P450_CS"/>
</dbReference>
<dbReference type="AlphaFoldDB" id="A0A7I9YMH1"/>
<evidence type="ECO:0000256" key="7">
    <source>
        <dbReference type="PIRSR" id="PIRSR602401-1"/>
    </source>
</evidence>
<feature type="region of interest" description="Disordered" evidence="9">
    <location>
        <begin position="1"/>
        <end position="24"/>
    </location>
</feature>
<evidence type="ECO:0000256" key="6">
    <source>
        <dbReference type="ARBA" id="ARBA00023033"/>
    </source>
</evidence>
<dbReference type="GO" id="GO:0016705">
    <property type="term" value="F:oxidoreductase activity, acting on paired donors, with incorporation or reduction of molecular oxygen"/>
    <property type="evidence" value="ECO:0007669"/>
    <property type="project" value="InterPro"/>
</dbReference>
<proteinExistence type="inferred from homology"/>
<dbReference type="PANTHER" id="PTHR24291:SF50">
    <property type="entry name" value="BIFUNCTIONAL ALBAFLAVENONE MONOOXYGENASE_TERPENE SYNTHASE"/>
    <property type="match status" value="1"/>
</dbReference>
<keyword evidence="3 7" id="KW-0479">Metal-binding</keyword>
<sequence>MTDDTIEDPRSLEATSSPRATPRGSAVVDALVEKCDVSELPLAPRNPLPRWQQIKAIRAFHTGCATLRDAGGPVTRLAPIWMLPTLVITTSPKGARDVLSRSYPFVGRSQPIYTEHRRLFGGSLFNFEHDAWLPRRRALQPIFTKRHVTRFGGHMAECADKLSDAWCDAVEVDLDHECRRLTLQVLAQSMLGLDSDARADALLAEPIIAAANYMTDRAVRPVRAPWWLPTPARRRARAASAIINGLADDILRACRADPTRDAPLVRALIDVADPDTGRTLSDLDIRRELVVFLGAGYDTTATTLTYTLWALGRHPEVQDRVAAEVAAVGDRPLTADDVPRLSYTVQVLNEALRLCPPAPVATRMVTKDFEVDGYRVEAGSWAIVGIYAMHRDPALWDHPLVFDPDRFRRRNSKERDRWQYLPFGGGPRTCIGDHFAMLEATLGLATIIRNAEIQPLDDDFPLAVPFTMVAGAPIRARVRPRN</sequence>
<evidence type="ECO:0000256" key="3">
    <source>
        <dbReference type="ARBA" id="ARBA00022723"/>
    </source>
</evidence>
<dbReference type="InterPro" id="IPR002401">
    <property type="entry name" value="Cyt_P450_E_grp-I"/>
</dbReference>
<keyword evidence="11" id="KW-1185">Reference proteome</keyword>
<evidence type="ECO:0000313" key="10">
    <source>
        <dbReference type="EMBL" id="GFG89818.1"/>
    </source>
</evidence>
<organism evidence="10 11">
    <name type="scientific">Mycobacterium bourgelatii</name>
    <dbReference type="NCBI Taxonomy" id="1273442"/>
    <lineage>
        <taxon>Bacteria</taxon>
        <taxon>Bacillati</taxon>
        <taxon>Actinomycetota</taxon>
        <taxon>Actinomycetes</taxon>
        <taxon>Mycobacteriales</taxon>
        <taxon>Mycobacteriaceae</taxon>
        <taxon>Mycobacterium</taxon>
    </lineage>
</organism>
<comment type="caution">
    <text evidence="10">The sequence shown here is derived from an EMBL/GenBank/DDBJ whole genome shotgun (WGS) entry which is preliminary data.</text>
</comment>
<keyword evidence="5 7" id="KW-0408">Iron</keyword>
<dbReference type="GO" id="GO:0020037">
    <property type="term" value="F:heme binding"/>
    <property type="evidence" value="ECO:0007669"/>
    <property type="project" value="InterPro"/>
</dbReference>
<comment type="similarity">
    <text evidence="1 8">Belongs to the cytochrome P450 family.</text>
</comment>
<dbReference type="GO" id="GO:0005506">
    <property type="term" value="F:iron ion binding"/>
    <property type="evidence" value="ECO:0007669"/>
    <property type="project" value="InterPro"/>
</dbReference>
<dbReference type="PROSITE" id="PS00086">
    <property type="entry name" value="CYTOCHROME_P450"/>
    <property type="match status" value="1"/>
</dbReference>
<dbReference type="SUPFAM" id="SSF48264">
    <property type="entry name" value="Cytochrome P450"/>
    <property type="match status" value="1"/>
</dbReference>
<dbReference type="Gene3D" id="1.10.630.10">
    <property type="entry name" value="Cytochrome P450"/>
    <property type="match status" value="1"/>
</dbReference>
<evidence type="ECO:0000256" key="5">
    <source>
        <dbReference type="ARBA" id="ARBA00023004"/>
    </source>
</evidence>
<dbReference type="InterPro" id="IPR001128">
    <property type="entry name" value="Cyt_P450"/>
</dbReference>
<protein>
    <submittedName>
        <fullName evidence="10">Cytochrome P450</fullName>
    </submittedName>
</protein>
<reference evidence="10 11" key="1">
    <citation type="journal article" date="2019" name="Emerg. Microbes Infect.">
        <title>Comprehensive subspecies identification of 175 nontuberculous mycobacteria species based on 7547 genomic profiles.</title>
        <authorList>
            <person name="Matsumoto Y."/>
            <person name="Kinjo T."/>
            <person name="Motooka D."/>
            <person name="Nabeya D."/>
            <person name="Jung N."/>
            <person name="Uechi K."/>
            <person name="Horii T."/>
            <person name="Iida T."/>
            <person name="Fujita J."/>
            <person name="Nakamura S."/>
        </authorList>
    </citation>
    <scope>NUCLEOTIDE SEQUENCE [LARGE SCALE GENOMIC DNA]</scope>
    <source>
        <strain evidence="10 11">JCM 30725</strain>
    </source>
</reference>
<keyword evidence="2 7" id="KW-0349">Heme</keyword>
<feature type="binding site" description="axial binding residue" evidence="7">
    <location>
        <position position="430"/>
    </location>
    <ligand>
        <name>heme</name>
        <dbReference type="ChEBI" id="CHEBI:30413"/>
    </ligand>
    <ligandPart>
        <name>Fe</name>
        <dbReference type="ChEBI" id="CHEBI:18248"/>
    </ligandPart>
</feature>
<dbReference type="GO" id="GO:0004497">
    <property type="term" value="F:monooxygenase activity"/>
    <property type="evidence" value="ECO:0007669"/>
    <property type="project" value="UniProtKB-KW"/>
</dbReference>
<dbReference type="Pfam" id="PF00067">
    <property type="entry name" value="p450"/>
    <property type="match status" value="1"/>
</dbReference>
<accession>A0A7I9YMH1</accession>
<evidence type="ECO:0000256" key="8">
    <source>
        <dbReference type="RuleBase" id="RU000461"/>
    </source>
</evidence>
<evidence type="ECO:0000256" key="9">
    <source>
        <dbReference type="SAM" id="MobiDB-lite"/>
    </source>
</evidence>
<dbReference type="InterPro" id="IPR050196">
    <property type="entry name" value="Cytochrome_P450_Monoox"/>
</dbReference>
<keyword evidence="4 8" id="KW-0560">Oxidoreductase</keyword>
<dbReference type="PANTHER" id="PTHR24291">
    <property type="entry name" value="CYTOCHROME P450 FAMILY 4"/>
    <property type="match status" value="1"/>
</dbReference>
<evidence type="ECO:0000256" key="4">
    <source>
        <dbReference type="ARBA" id="ARBA00023002"/>
    </source>
</evidence>
<gene>
    <name evidence="10" type="ORF">MBOU_18600</name>
</gene>
<comment type="cofactor">
    <cofactor evidence="7">
        <name>heme</name>
        <dbReference type="ChEBI" id="CHEBI:30413"/>
    </cofactor>
</comment>
<evidence type="ECO:0000313" key="11">
    <source>
        <dbReference type="Proteomes" id="UP000465360"/>
    </source>
</evidence>
<dbReference type="PRINTS" id="PR00385">
    <property type="entry name" value="P450"/>
</dbReference>
<dbReference type="Proteomes" id="UP000465360">
    <property type="component" value="Unassembled WGS sequence"/>
</dbReference>